<protein>
    <submittedName>
        <fullName evidence="1">Uncharacterized protein</fullName>
    </submittedName>
</protein>
<gene>
    <name evidence="1" type="ORF">MM415A01893_0004</name>
</gene>
<accession>A0A6M3JXR8</accession>
<reference evidence="1" key="1">
    <citation type="submission" date="2020-03" db="EMBL/GenBank/DDBJ databases">
        <title>The deep terrestrial virosphere.</title>
        <authorList>
            <person name="Holmfeldt K."/>
            <person name="Nilsson E."/>
            <person name="Simone D."/>
            <person name="Lopez-Fernandez M."/>
            <person name="Wu X."/>
            <person name="de Brujin I."/>
            <person name="Lundin D."/>
            <person name="Andersson A."/>
            <person name="Bertilsson S."/>
            <person name="Dopson M."/>
        </authorList>
    </citation>
    <scope>NUCLEOTIDE SEQUENCE</scope>
    <source>
        <strain evidence="1">MM415A01893</strain>
    </source>
</reference>
<proteinExistence type="predicted"/>
<sequence>MDGGEMKKLLVLAILLIPAMGWGEERCIVFREPSCPEGYEKARQAGPGGMNRVGCYPIGFNYEKANNRIVEYQIGKSIPQYEFKRVSYFETGSAWDKTKEMAQIDKYVNQALRENPGWSLVHFFPMKTEKFSRWQNTDGRISIGNFEFEIIIYLSREVGK</sequence>
<dbReference type="AlphaFoldDB" id="A0A6M3JXR8"/>
<name>A0A6M3JXR8_9ZZZZ</name>
<evidence type="ECO:0000313" key="1">
    <source>
        <dbReference type="EMBL" id="QJA74916.1"/>
    </source>
</evidence>
<organism evidence="1">
    <name type="scientific">viral metagenome</name>
    <dbReference type="NCBI Taxonomy" id="1070528"/>
    <lineage>
        <taxon>unclassified sequences</taxon>
        <taxon>metagenomes</taxon>
        <taxon>organismal metagenomes</taxon>
    </lineage>
</organism>
<dbReference type="EMBL" id="MT142129">
    <property type="protein sequence ID" value="QJA74916.1"/>
    <property type="molecule type" value="Genomic_DNA"/>
</dbReference>